<dbReference type="PANTHER" id="PTHR30154">
    <property type="entry name" value="LEUCINE-RESPONSIVE REGULATORY PROTEIN"/>
    <property type="match status" value="1"/>
</dbReference>
<reference evidence="5 6" key="1">
    <citation type="submission" date="2016-10" db="EMBL/GenBank/DDBJ databases">
        <title>The whole genome sequencing and assembly of Bacillus simplex DSM 1321 strain.</title>
        <authorList>
            <person name="Park M.-K."/>
            <person name="Lee Y.-J."/>
            <person name="Yi H."/>
            <person name="Bahn Y.-S."/>
            <person name="Kim J.F."/>
            <person name="Lee D.-W."/>
        </authorList>
    </citation>
    <scope>NUCLEOTIDE SEQUENCE [LARGE SCALE GENOMIC DNA]</scope>
    <source>
        <strain evidence="5 6">DSM 1321</strain>
    </source>
</reference>
<dbReference type="AlphaFoldDB" id="A0A223EEP4"/>
<name>A0A223EEP4_9BACI</name>
<dbReference type="InterPro" id="IPR011008">
    <property type="entry name" value="Dimeric_a/b-barrel"/>
</dbReference>
<dbReference type="Proteomes" id="UP000214618">
    <property type="component" value="Chromosome"/>
</dbReference>
<dbReference type="GO" id="GO:0043200">
    <property type="term" value="P:response to amino acid"/>
    <property type="evidence" value="ECO:0007669"/>
    <property type="project" value="TreeGrafter"/>
</dbReference>
<dbReference type="InterPro" id="IPR019887">
    <property type="entry name" value="Tscrpt_reg_AsnC/Lrp_C"/>
</dbReference>
<evidence type="ECO:0000256" key="1">
    <source>
        <dbReference type="ARBA" id="ARBA00023015"/>
    </source>
</evidence>
<dbReference type="Gene3D" id="3.30.70.920">
    <property type="match status" value="1"/>
</dbReference>
<dbReference type="PROSITE" id="PS50956">
    <property type="entry name" value="HTH_ASNC_2"/>
    <property type="match status" value="1"/>
</dbReference>
<feature type="domain" description="HTH asnC-type" evidence="4">
    <location>
        <begin position="1"/>
        <end position="62"/>
    </location>
</feature>
<dbReference type="InterPro" id="IPR000485">
    <property type="entry name" value="AsnC-type_HTH_dom"/>
</dbReference>
<dbReference type="GeneID" id="56472438"/>
<dbReference type="InterPro" id="IPR019888">
    <property type="entry name" value="Tscrpt_reg_AsnC-like"/>
</dbReference>
<gene>
    <name evidence="5" type="ORF">BS1321_06795</name>
</gene>
<dbReference type="SMART" id="SM00344">
    <property type="entry name" value="HTH_ASNC"/>
    <property type="match status" value="1"/>
</dbReference>
<keyword evidence="1" id="KW-0805">Transcription regulation</keyword>
<dbReference type="InterPro" id="IPR036388">
    <property type="entry name" value="WH-like_DNA-bd_sf"/>
</dbReference>
<dbReference type="GO" id="GO:0005829">
    <property type="term" value="C:cytosol"/>
    <property type="evidence" value="ECO:0007669"/>
    <property type="project" value="TreeGrafter"/>
</dbReference>
<evidence type="ECO:0000313" key="5">
    <source>
        <dbReference type="EMBL" id="ASS93706.1"/>
    </source>
</evidence>
<dbReference type="Pfam" id="PF01037">
    <property type="entry name" value="AsnC_trans_reg"/>
    <property type="match status" value="1"/>
</dbReference>
<dbReference type="RefSeq" id="WP_063232317.1">
    <property type="nucleotide sequence ID" value="NZ_BCVO01000002.1"/>
</dbReference>
<dbReference type="Gene3D" id="1.10.10.10">
    <property type="entry name" value="Winged helix-like DNA-binding domain superfamily/Winged helix DNA-binding domain"/>
    <property type="match status" value="1"/>
</dbReference>
<dbReference type="SUPFAM" id="SSF54909">
    <property type="entry name" value="Dimeric alpha+beta barrel"/>
    <property type="match status" value="1"/>
</dbReference>
<evidence type="ECO:0000256" key="2">
    <source>
        <dbReference type="ARBA" id="ARBA00023125"/>
    </source>
</evidence>
<proteinExistence type="predicted"/>
<evidence type="ECO:0000313" key="6">
    <source>
        <dbReference type="Proteomes" id="UP000214618"/>
    </source>
</evidence>
<dbReference type="CDD" id="cd00090">
    <property type="entry name" value="HTH_ARSR"/>
    <property type="match status" value="1"/>
</dbReference>
<dbReference type="SUPFAM" id="SSF46785">
    <property type="entry name" value="Winged helix' DNA-binding domain"/>
    <property type="match status" value="1"/>
</dbReference>
<accession>A0A223EEP4</accession>
<dbReference type="EMBL" id="CP017704">
    <property type="protein sequence ID" value="ASS93706.1"/>
    <property type="molecule type" value="Genomic_DNA"/>
</dbReference>
<dbReference type="PRINTS" id="PR00033">
    <property type="entry name" value="HTHASNC"/>
</dbReference>
<dbReference type="InterPro" id="IPR011991">
    <property type="entry name" value="ArsR-like_HTH"/>
</dbReference>
<protein>
    <submittedName>
        <fullName evidence="5">AsnC family transcriptional regulator</fullName>
    </submittedName>
</protein>
<keyword evidence="2" id="KW-0238">DNA-binding</keyword>
<dbReference type="Pfam" id="PF13404">
    <property type="entry name" value="HTH_AsnC-type"/>
    <property type="match status" value="1"/>
</dbReference>
<dbReference type="OrthoDB" id="34294at2"/>
<evidence type="ECO:0000259" key="4">
    <source>
        <dbReference type="PROSITE" id="PS50956"/>
    </source>
</evidence>
<dbReference type="PANTHER" id="PTHR30154:SF53">
    <property type="entry name" value="HTH-TYPE TRANSCRIPTIONAL REGULATOR LRPC"/>
    <property type="match status" value="1"/>
</dbReference>
<keyword evidence="3" id="KW-0804">Transcription</keyword>
<sequence>MDEIDVSLLELLQMDGRITISELSKKLALSRPSISERMYRLQEKGIIEGFSARVSPLAIGRGVLVFIQVSELKVPVSDFEQLVKNDLDIIECHRVTGTVGYFLKAALADMDSMRILIDRLIPYGHLNTSVVLTSPVPSRSILPRINEMEDHGAKS</sequence>
<dbReference type="GO" id="GO:0043565">
    <property type="term" value="F:sequence-specific DNA binding"/>
    <property type="evidence" value="ECO:0007669"/>
    <property type="project" value="InterPro"/>
</dbReference>
<evidence type="ECO:0000256" key="3">
    <source>
        <dbReference type="ARBA" id="ARBA00023163"/>
    </source>
</evidence>
<dbReference type="InterPro" id="IPR036390">
    <property type="entry name" value="WH_DNA-bd_sf"/>
</dbReference>
<organism evidence="5 6">
    <name type="scientific">Peribacillus simplex NBRC 15720 = DSM 1321</name>
    <dbReference type="NCBI Taxonomy" id="1349754"/>
    <lineage>
        <taxon>Bacteria</taxon>
        <taxon>Bacillati</taxon>
        <taxon>Bacillota</taxon>
        <taxon>Bacilli</taxon>
        <taxon>Bacillales</taxon>
        <taxon>Bacillaceae</taxon>
        <taxon>Peribacillus</taxon>
    </lineage>
</organism>